<evidence type="ECO:0000256" key="3">
    <source>
        <dbReference type="ARBA" id="ARBA00022475"/>
    </source>
</evidence>
<keyword evidence="3" id="KW-1003">Cell membrane</keyword>
<keyword evidence="12" id="KW-1185">Reference proteome</keyword>
<feature type="transmembrane region" description="Helical" evidence="7">
    <location>
        <begin position="90"/>
        <end position="109"/>
    </location>
</feature>
<keyword evidence="6 7" id="KW-0472">Membrane</keyword>
<evidence type="ECO:0000259" key="8">
    <source>
        <dbReference type="Pfam" id="PF04039"/>
    </source>
</evidence>
<dbReference type="NCBIfam" id="NF009161">
    <property type="entry name" value="PRK12507.1"/>
    <property type="match status" value="1"/>
</dbReference>
<dbReference type="InterPro" id="IPR025383">
    <property type="entry name" value="MrpA_C/MbhD"/>
</dbReference>
<organism evidence="11 12">
    <name type="scientific">Leucothrix arctica</name>
    <dbReference type="NCBI Taxonomy" id="1481894"/>
    <lineage>
        <taxon>Bacteria</taxon>
        <taxon>Pseudomonadati</taxon>
        <taxon>Pseudomonadota</taxon>
        <taxon>Gammaproteobacteria</taxon>
        <taxon>Thiotrichales</taxon>
        <taxon>Thiotrichaceae</taxon>
        <taxon>Leucothrix</taxon>
    </lineage>
</organism>
<dbReference type="Pfam" id="PF13244">
    <property type="entry name" value="MbhD"/>
    <property type="match status" value="1"/>
</dbReference>
<evidence type="ECO:0000259" key="10">
    <source>
        <dbReference type="Pfam" id="PF20501"/>
    </source>
</evidence>
<dbReference type="InterPro" id="IPR050622">
    <property type="entry name" value="CPA3_antiporter_subunitB"/>
</dbReference>
<feature type="transmembrane region" description="Helical" evidence="7">
    <location>
        <begin position="253"/>
        <end position="274"/>
    </location>
</feature>
<dbReference type="GO" id="GO:0005886">
    <property type="term" value="C:plasma membrane"/>
    <property type="evidence" value="ECO:0007669"/>
    <property type="project" value="UniProtKB-SubCell"/>
</dbReference>
<evidence type="ECO:0000256" key="1">
    <source>
        <dbReference type="ARBA" id="ARBA00004651"/>
    </source>
</evidence>
<feature type="transmembrane region" description="Helical" evidence="7">
    <location>
        <begin position="6"/>
        <end position="24"/>
    </location>
</feature>
<dbReference type="Pfam" id="PF20501">
    <property type="entry name" value="MbhE"/>
    <property type="match status" value="1"/>
</dbReference>
<sequence>MSSINLLIDIVLLTMLVFTTIAIVRSRSLFAIVMLSGIYSLLSANIFIILDAVDVAFTEAAVGAGISTVLMLATIGITGYEQKKRRTISWIAPMVVVVITGAVLVYGTLDMPAFTDPSAPIHQHVAPRYINDSPTEVGIPNMVTSVLASYRGYDTMGEVIVVFAAMIGVFSLIGIREKKSEPIHAEPPARPILQVMAKFMIPFIILFALYVQFHGDFGPGGGFQAGVIFSVAIILYTLTFSQQDAMKLVPPWVLKRLASIGVLIYGGTGVVSMLKGGNFLDYSVLAHDPIHGQHYGILIIEFGVGLTVACAMMLIFFAFISRGDKNP</sequence>
<keyword evidence="5 7" id="KW-1133">Transmembrane helix</keyword>
<dbReference type="InterPro" id="IPR007182">
    <property type="entry name" value="MnhB"/>
</dbReference>
<dbReference type="OrthoDB" id="2085045at2"/>
<dbReference type="EMBL" id="QGKL01000042">
    <property type="protein sequence ID" value="PWQ93622.1"/>
    <property type="molecule type" value="Genomic_DNA"/>
</dbReference>
<evidence type="ECO:0000259" key="9">
    <source>
        <dbReference type="Pfam" id="PF13244"/>
    </source>
</evidence>
<feature type="transmembrane region" description="Helical" evidence="7">
    <location>
        <begin position="155"/>
        <end position="175"/>
    </location>
</feature>
<evidence type="ECO:0000256" key="2">
    <source>
        <dbReference type="ARBA" id="ARBA00009425"/>
    </source>
</evidence>
<dbReference type="PANTHER" id="PTHR33932:SF4">
    <property type="entry name" value="NA(+)_H(+) ANTIPORTER SUBUNIT B"/>
    <property type="match status" value="1"/>
</dbReference>
<comment type="similarity">
    <text evidence="2">Belongs to the CPA3 antiporters (TC 2.A.63) subunit B family.</text>
</comment>
<feature type="transmembrane region" description="Helical" evidence="7">
    <location>
        <begin position="294"/>
        <end position="320"/>
    </location>
</feature>
<protein>
    <submittedName>
        <fullName evidence="11">Cation:proton antiporter</fullName>
    </submittedName>
</protein>
<evidence type="ECO:0000256" key="7">
    <source>
        <dbReference type="SAM" id="Phobius"/>
    </source>
</evidence>
<evidence type="ECO:0000313" key="11">
    <source>
        <dbReference type="EMBL" id="PWQ93622.1"/>
    </source>
</evidence>
<feature type="domain" description="Na+/H+ antiporter MnhB subunit-related protein" evidence="8">
    <location>
        <begin position="192"/>
        <end position="313"/>
    </location>
</feature>
<comment type="caution">
    <text evidence="11">The sequence shown here is derived from an EMBL/GenBank/DDBJ whole genome shotgun (WGS) entry which is preliminary data.</text>
</comment>
<feature type="transmembrane region" description="Helical" evidence="7">
    <location>
        <begin position="195"/>
        <end position="215"/>
    </location>
</feature>
<keyword evidence="4 7" id="KW-0812">Transmembrane</keyword>
<accession>A0A317CC22</accession>
<feature type="domain" description="MrpA C-terminal/MbhE" evidence="10">
    <location>
        <begin position="105"/>
        <end position="173"/>
    </location>
</feature>
<evidence type="ECO:0000256" key="5">
    <source>
        <dbReference type="ARBA" id="ARBA00022989"/>
    </source>
</evidence>
<reference evidence="11 12" key="1">
    <citation type="submission" date="2018-05" db="EMBL/GenBank/DDBJ databases">
        <title>Leucothrix arctica sp. nov., isolated from Arctic seawater.</title>
        <authorList>
            <person name="Choi A."/>
            <person name="Baek K."/>
        </authorList>
    </citation>
    <scope>NUCLEOTIDE SEQUENCE [LARGE SCALE GENOMIC DNA]</scope>
    <source>
        <strain evidence="11 12">IMCC9719</strain>
    </source>
</reference>
<dbReference type="NCBIfam" id="NF009162">
    <property type="entry name" value="PRK12508.1"/>
    <property type="match status" value="1"/>
</dbReference>
<evidence type="ECO:0000313" key="12">
    <source>
        <dbReference type="Proteomes" id="UP000245506"/>
    </source>
</evidence>
<feature type="domain" description="MrpA C-terminal/MbhD" evidence="9">
    <location>
        <begin position="15"/>
        <end position="75"/>
    </location>
</feature>
<dbReference type="Pfam" id="PF04039">
    <property type="entry name" value="MnhB"/>
    <property type="match status" value="1"/>
</dbReference>
<feature type="transmembrane region" description="Helical" evidence="7">
    <location>
        <begin position="56"/>
        <end position="78"/>
    </location>
</feature>
<comment type="subcellular location">
    <subcellularLocation>
        <location evidence="1">Cell membrane</location>
        <topology evidence="1">Multi-pass membrane protein</topology>
    </subcellularLocation>
</comment>
<gene>
    <name evidence="11" type="ORF">DKT75_18580</name>
</gene>
<dbReference type="NCBIfam" id="NF009159">
    <property type="entry name" value="PRK12504.1"/>
    <property type="match status" value="1"/>
</dbReference>
<evidence type="ECO:0000256" key="4">
    <source>
        <dbReference type="ARBA" id="ARBA00022692"/>
    </source>
</evidence>
<evidence type="ECO:0000256" key="6">
    <source>
        <dbReference type="ARBA" id="ARBA00023136"/>
    </source>
</evidence>
<dbReference type="AlphaFoldDB" id="A0A317CC22"/>
<dbReference type="Proteomes" id="UP000245506">
    <property type="component" value="Unassembled WGS sequence"/>
</dbReference>
<feature type="transmembrane region" description="Helical" evidence="7">
    <location>
        <begin position="29"/>
        <end position="50"/>
    </location>
</feature>
<feature type="transmembrane region" description="Helical" evidence="7">
    <location>
        <begin position="221"/>
        <end position="241"/>
    </location>
</feature>
<dbReference type="InterPro" id="IPR046806">
    <property type="entry name" value="MrpA_C/MbhE"/>
</dbReference>
<dbReference type="PANTHER" id="PTHR33932">
    <property type="entry name" value="NA(+)/H(+) ANTIPORTER SUBUNIT B"/>
    <property type="match status" value="1"/>
</dbReference>
<dbReference type="RefSeq" id="WP_109825604.1">
    <property type="nucleotide sequence ID" value="NZ_QGKL01000042.1"/>
</dbReference>
<name>A0A317CC22_9GAMM</name>
<proteinExistence type="inferred from homology"/>